<comment type="subcellular location">
    <subcellularLocation>
        <location evidence="2">Membrane</location>
    </subcellularLocation>
</comment>
<evidence type="ECO:0000256" key="8">
    <source>
        <dbReference type="ARBA" id="ARBA00023002"/>
    </source>
</evidence>
<dbReference type="Gene3D" id="1.10.630.10">
    <property type="entry name" value="Cytochrome P450"/>
    <property type="match status" value="1"/>
</dbReference>
<evidence type="ECO:0000256" key="11">
    <source>
        <dbReference type="ARBA" id="ARBA00023136"/>
    </source>
</evidence>
<name>A0AAN6YEK9_9PEZI</name>
<dbReference type="SUPFAM" id="SSF48264">
    <property type="entry name" value="Cytochrome P450"/>
    <property type="match status" value="1"/>
</dbReference>
<accession>A0AAN6YEK9</accession>
<dbReference type="PANTHER" id="PTHR46206:SF5">
    <property type="entry name" value="P450, PUTATIVE (EUROFUNG)-RELATED"/>
    <property type="match status" value="1"/>
</dbReference>
<keyword evidence="6 12" id="KW-0479">Metal-binding</keyword>
<keyword evidence="4 12" id="KW-0349">Heme</keyword>
<dbReference type="PANTHER" id="PTHR46206">
    <property type="entry name" value="CYTOCHROME P450"/>
    <property type="match status" value="1"/>
</dbReference>
<keyword evidence="9 12" id="KW-0408">Iron</keyword>
<keyword evidence="8 13" id="KW-0560">Oxidoreductase</keyword>
<evidence type="ECO:0000313" key="14">
    <source>
        <dbReference type="EMBL" id="KAK4215162.1"/>
    </source>
</evidence>
<dbReference type="PRINTS" id="PR00385">
    <property type="entry name" value="P450"/>
</dbReference>
<dbReference type="GO" id="GO:0004497">
    <property type="term" value="F:monooxygenase activity"/>
    <property type="evidence" value="ECO:0007669"/>
    <property type="project" value="UniProtKB-KW"/>
</dbReference>
<dbReference type="GO" id="GO:0005506">
    <property type="term" value="F:iron ion binding"/>
    <property type="evidence" value="ECO:0007669"/>
    <property type="project" value="InterPro"/>
</dbReference>
<keyword evidence="5" id="KW-0812">Transmembrane</keyword>
<evidence type="ECO:0000256" key="7">
    <source>
        <dbReference type="ARBA" id="ARBA00022989"/>
    </source>
</evidence>
<comment type="cofactor">
    <cofactor evidence="1 12">
        <name>heme</name>
        <dbReference type="ChEBI" id="CHEBI:30413"/>
    </cofactor>
</comment>
<dbReference type="EMBL" id="MU858083">
    <property type="protein sequence ID" value="KAK4215162.1"/>
    <property type="molecule type" value="Genomic_DNA"/>
</dbReference>
<evidence type="ECO:0000256" key="13">
    <source>
        <dbReference type="RuleBase" id="RU000461"/>
    </source>
</evidence>
<keyword evidence="11" id="KW-0472">Membrane</keyword>
<dbReference type="PRINTS" id="PR00465">
    <property type="entry name" value="EP450IV"/>
</dbReference>
<dbReference type="Pfam" id="PF00067">
    <property type="entry name" value="p450"/>
    <property type="match status" value="1"/>
</dbReference>
<dbReference type="InterPro" id="IPR017972">
    <property type="entry name" value="Cyt_P450_CS"/>
</dbReference>
<comment type="caution">
    <text evidence="14">The sequence shown here is derived from an EMBL/GenBank/DDBJ whole genome shotgun (WGS) entry which is preliminary data.</text>
</comment>
<evidence type="ECO:0000256" key="9">
    <source>
        <dbReference type="ARBA" id="ARBA00023004"/>
    </source>
</evidence>
<dbReference type="AlphaFoldDB" id="A0AAN6YEK9"/>
<evidence type="ECO:0000256" key="2">
    <source>
        <dbReference type="ARBA" id="ARBA00004370"/>
    </source>
</evidence>
<dbReference type="Proteomes" id="UP001301769">
    <property type="component" value="Unassembled WGS sequence"/>
</dbReference>
<evidence type="ECO:0000256" key="4">
    <source>
        <dbReference type="ARBA" id="ARBA00022617"/>
    </source>
</evidence>
<dbReference type="GO" id="GO:0016705">
    <property type="term" value="F:oxidoreductase activity, acting on paired donors, with incorporation or reduction of molecular oxygen"/>
    <property type="evidence" value="ECO:0007669"/>
    <property type="project" value="InterPro"/>
</dbReference>
<dbReference type="GO" id="GO:0016020">
    <property type="term" value="C:membrane"/>
    <property type="evidence" value="ECO:0007669"/>
    <property type="project" value="UniProtKB-SubCell"/>
</dbReference>
<gene>
    <name evidence="14" type="ORF">QBC37DRAFT_472224</name>
</gene>
<keyword evidence="15" id="KW-1185">Reference proteome</keyword>
<protein>
    <submittedName>
        <fullName evidence="14">Ent-kaurene oxidase</fullName>
    </submittedName>
</protein>
<proteinExistence type="inferred from homology"/>
<dbReference type="GO" id="GO:0020037">
    <property type="term" value="F:heme binding"/>
    <property type="evidence" value="ECO:0007669"/>
    <property type="project" value="InterPro"/>
</dbReference>
<reference evidence="14" key="1">
    <citation type="journal article" date="2023" name="Mol. Phylogenet. Evol.">
        <title>Genome-scale phylogeny and comparative genomics of the fungal order Sordariales.</title>
        <authorList>
            <person name="Hensen N."/>
            <person name="Bonometti L."/>
            <person name="Westerberg I."/>
            <person name="Brannstrom I.O."/>
            <person name="Guillou S."/>
            <person name="Cros-Aarteil S."/>
            <person name="Calhoun S."/>
            <person name="Haridas S."/>
            <person name="Kuo A."/>
            <person name="Mondo S."/>
            <person name="Pangilinan J."/>
            <person name="Riley R."/>
            <person name="LaButti K."/>
            <person name="Andreopoulos B."/>
            <person name="Lipzen A."/>
            <person name="Chen C."/>
            <person name="Yan M."/>
            <person name="Daum C."/>
            <person name="Ng V."/>
            <person name="Clum A."/>
            <person name="Steindorff A."/>
            <person name="Ohm R.A."/>
            <person name="Martin F."/>
            <person name="Silar P."/>
            <person name="Natvig D.O."/>
            <person name="Lalanne C."/>
            <person name="Gautier V."/>
            <person name="Ament-Velasquez S.L."/>
            <person name="Kruys A."/>
            <person name="Hutchinson M.I."/>
            <person name="Powell A.J."/>
            <person name="Barry K."/>
            <person name="Miller A.N."/>
            <person name="Grigoriev I.V."/>
            <person name="Debuchy R."/>
            <person name="Gladieux P."/>
            <person name="Hiltunen Thoren M."/>
            <person name="Johannesson H."/>
        </authorList>
    </citation>
    <scope>NUCLEOTIDE SEQUENCE</scope>
    <source>
        <strain evidence="14">PSN293</strain>
    </source>
</reference>
<dbReference type="PROSITE" id="PS00086">
    <property type="entry name" value="CYTOCHROME_P450"/>
    <property type="match status" value="1"/>
</dbReference>
<keyword evidence="7" id="KW-1133">Transmembrane helix</keyword>
<evidence type="ECO:0000256" key="3">
    <source>
        <dbReference type="ARBA" id="ARBA00010617"/>
    </source>
</evidence>
<keyword evidence="10 13" id="KW-0503">Monooxygenase</keyword>
<dbReference type="InterPro" id="IPR001128">
    <property type="entry name" value="Cyt_P450"/>
</dbReference>
<evidence type="ECO:0000313" key="15">
    <source>
        <dbReference type="Proteomes" id="UP001301769"/>
    </source>
</evidence>
<feature type="binding site" description="axial binding residue" evidence="12">
    <location>
        <position position="454"/>
    </location>
    <ligand>
        <name>heme</name>
        <dbReference type="ChEBI" id="CHEBI:30413"/>
    </ligand>
    <ligandPart>
        <name>Fe</name>
        <dbReference type="ChEBI" id="CHEBI:18248"/>
    </ligandPart>
</feature>
<evidence type="ECO:0000256" key="6">
    <source>
        <dbReference type="ARBA" id="ARBA00022723"/>
    </source>
</evidence>
<reference evidence="14" key="2">
    <citation type="submission" date="2023-05" db="EMBL/GenBank/DDBJ databases">
        <authorList>
            <consortium name="Lawrence Berkeley National Laboratory"/>
            <person name="Steindorff A."/>
            <person name="Hensen N."/>
            <person name="Bonometti L."/>
            <person name="Westerberg I."/>
            <person name="Brannstrom I.O."/>
            <person name="Guillou S."/>
            <person name="Cros-Aarteil S."/>
            <person name="Calhoun S."/>
            <person name="Haridas S."/>
            <person name="Kuo A."/>
            <person name="Mondo S."/>
            <person name="Pangilinan J."/>
            <person name="Riley R."/>
            <person name="Labutti K."/>
            <person name="Andreopoulos B."/>
            <person name="Lipzen A."/>
            <person name="Chen C."/>
            <person name="Yanf M."/>
            <person name="Daum C."/>
            <person name="Ng V."/>
            <person name="Clum A."/>
            <person name="Ohm R."/>
            <person name="Martin F."/>
            <person name="Silar P."/>
            <person name="Natvig D."/>
            <person name="Lalanne C."/>
            <person name="Gautier V."/>
            <person name="Ament-Velasquez S.L."/>
            <person name="Kruys A."/>
            <person name="Hutchinson M.I."/>
            <person name="Powell A.J."/>
            <person name="Barry K."/>
            <person name="Miller A.N."/>
            <person name="Grigoriev I.V."/>
            <person name="Debuchy R."/>
            <person name="Gladieux P."/>
            <person name="Thoren M.H."/>
            <person name="Johannesson H."/>
        </authorList>
    </citation>
    <scope>NUCLEOTIDE SEQUENCE</scope>
    <source>
        <strain evidence="14">PSN293</strain>
    </source>
</reference>
<dbReference type="InterPro" id="IPR036396">
    <property type="entry name" value="Cyt_P450_sf"/>
</dbReference>
<evidence type="ECO:0000256" key="10">
    <source>
        <dbReference type="ARBA" id="ARBA00023033"/>
    </source>
</evidence>
<comment type="similarity">
    <text evidence="3 13">Belongs to the cytochrome P450 family.</text>
</comment>
<dbReference type="CDD" id="cd11041">
    <property type="entry name" value="CYP503A1-like"/>
    <property type="match status" value="1"/>
</dbReference>
<dbReference type="InterPro" id="IPR002403">
    <property type="entry name" value="Cyt_P450_E_grp-IV"/>
</dbReference>
<sequence length="506" mass="57394">MTAILTVLASSSAVVWLLSIIWRRLVSVSKVNVPHIAFEGDNSAVRYIAEGGNLLVQGYEKYNRNGQAFAIRNSSDPKRPIIILPMRYLEEVKNAPQSQLSFPLFMEKVSLQVLLKSLYSTRRSRTHILHRNLIHPIQNIIAEAISQEMPQADNNNWNSLGLPQPFLAQVFARVAAHVLVGPELAKGRWPSLSRDYVNSVTKAPGVVRHKYHPYFRWVAKYLEPSVKTVLKYRREAAELLKPTLVARTAEPQQEETRTTHQDAIQWLIETFQSRGKTLTPDTLAQSIFGIMTAAIDSTSATATWMLYDLLQHPDAFSDIREEIQAVQKRHIDDDPGSSKQSESFIWTRQTLSELRVLDSFLRESLRLHSFTLITLERMAVKPYTFKDGLHIPKHTQVAFARVPHSLDPDVHSPDPTKFDHKRHLRKRVGDDATRFHFTSVSEETLAWGAGMHACPGRFLAGETLKLIFVSLVMGYEMKFDKAPGPDRMMGMFIAPDNTATVLVKKI</sequence>
<organism evidence="14 15">
    <name type="scientific">Rhypophila decipiens</name>
    <dbReference type="NCBI Taxonomy" id="261697"/>
    <lineage>
        <taxon>Eukaryota</taxon>
        <taxon>Fungi</taxon>
        <taxon>Dikarya</taxon>
        <taxon>Ascomycota</taxon>
        <taxon>Pezizomycotina</taxon>
        <taxon>Sordariomycetes</taxon>
        <taxon>Sordariomycetidae</taxon>
        <taxon>Sordariales</taxon>
        <taxon>Naviculisporaceae</taxon>
        <taxon>Rhypophila</taxon>
    </lineage>
</organism>
<evidence type="ECO:0000256" key="5">
    <source>
        <dbReference type="ARBA" id="ARBA00022692"/>
    </source>
</evidence>
<evidence type="ECO:0000256" key="1">
    <source>
        <dbReference type="ARBA" id="ARBA00001971"/>
    </source>
</evidence>
<evidence type="ECO:0000256" key="12">
    <source>
        <dbReference type="PIRSR" id="PIRSR602403-1"/>
    </source>
</evidence>